<dbReference type="OrthoDB" id="2019149at2759"/>
<proteinExistence type="inferred from homology"/>
<evidence type="ECO:0000256" key="8">
    <source>
        <dbReference type="SAM" id="MobiDB-lite"/>
    </source>
</evidence>
<dbReference type="InterPro" id="IPR035513">
    <property type="entry name" value="Invertase/methylesterase_inhib"/>
</dbReference>
<dbReference type="GO" id="GO:0042545">
    <property type="term" value="P:cell wall modification"/>
    <property type="evidence" value="ECO:0007669"/>
    <property type="project" value="UniProtKB-UniRule"/>
</dbReference>
<dbReference type="InterPro" id="IPR000070">
    <property type="entry name" value="Pectinesterase_cat"/>
</dbReference>
<feature type="region of interest" description="Disordered" evidence="8">
    <location>
        <begin position="234"/>
        <end position="261"/>
    </location>
</feature>
<dbReference type="UniPathway" id="UPA00545">
    <property type="reaction ID" value="UER00823"/>
</dbReference>
<dbReference type="AlphaFoldDB" id="A0A1B6PQY0"/>
<dbReference type="PROSITE" id="PS00503">
    <property type="entry name" value="PECTINESTERASE_2"/>
    <property type="match status" value="1"/>
</dbReference>
<comment type="similarity">
    <text evidence="3">In the C-terminal section; belongs to the pectinesterase family.</text>
</comment>
<dbReference type="CDD" id="cd15798">
    <property type="entry name" value="PMEI-like_3"/>
    <property type="match status" value="1"/>
</dbReference>
<accession>A0A1B6PQY0</accession>
<dbReference type="Gene3D" id="1.20.140.40">
    <property type="entry name" value="Invertase/pectin methylesterase inhibitor family protein"/>
    <property type="match status" value="1"/>
</dbReference>
<evidence type="ECO:0000256" key="7">
    <source>
        <dbReference type="RuleBase" id="RU000589"/>
    </source>
</evidence>
<dbReference type="FunCoup" id="A0A1B6PQY0">
    <property type="interactions" value="39"/>
</dbReference>
<dbReference type="Gene3D" id="2.160.20.10">
    <property type="entry name" value="Single-stranded right-handed beta-helix, Pectin lyase-like"/>
    <property type="match status" value="1"/>
</dbReference>
<dbReference type="OMA" id="QFYTEDI"/>
<comment type="similarity">
    <text evidence="2">In the N-terminal section; belongs to the PMEI family.</text>
</comment>
<feature type="region of interest" description="Disordered" evidence="8">
    <location>
        <begin position="76"/>
        <end position="99"/>
    </location>
</feature>
<dbReference type="InterPro" id="IPR033131">
    <property type="entry name" value="Pectinesterase_Asp_AS"/>
</dbReference>
<feature type="compositionally biased region" description="Low complexity" evidence="8">
    <location>
        <begin position="236"/>
        <end position="261"/>
    </location>
</feature>
<evidence type="ECO:0000256" key="6">
    <source>
        <dbReference type="PROSITE-ProRule" id="PRU10040"/>
    </source>
</evidence>
<sequence length="598" mass="60787">MRRLEAVLAAWPCAMATVVVLLALATGVAPAATEPKHDDGAVVVVSSTIGTTASPSSTAMNVTAICQTTPYPSACETALSSSSSPAPPPGGSSSSSSSSAADPFAASVQYAMARALSARAVARNVSAAHRRRPPPRGAAHRPPPGVQDCAELLDISLDQLGDALAAAGAGGGGGDADGVTTWLSAALTNQATCGDSLAADADTAGRDAVRARVSALSQFIATALALHVNKIKGHESSSSSRSSPSGSSSPSTPAATTTAFPSWVTQQDRNLLEFSAGASGGAIVADAVVALDGSGTHRSINEAIAAVTGGGGGSSGRKVIHVKAGRYEESVSISSKQKNVMLMGDGKGKSVIVGHKSAGEGYTTYASATVAAMGSGFIAKGLTILNTAGAGKGQAVALRVGGDLSVVYQCGIQAYQDTLYVHSGRQFYAGTDIAGTVDFIFGNAAVVLQSCDIQARRPSPGQEDTVTAQGRTDPNQNTGISIHRCRVTAAPDLAGTATPVYLGRPWRRYSRTVVMESFLDRSVSPAGWLEWSGQFALSTLYYGEYGNTGPGAGTSRRVTWPGVHTSLSRSDAVRFTVAEFIVGDAWLGGTGVNYISGL</sequence>
<feature type="region of interest" description="Disordered" evidence="8">
    <location>
        <begin position="456"/>
        <end position="479"/>
    </location>
</feature>
<dbReference type="InterPro" id="IPR012334">
    <property type="entry name" value="Pectin_lyas_fold"/>
</dbReference>
<dbReference type="SUPFAM" id="SSF51126">
    <property type="entry name" value="Pectin lyase-like"/>
    <property type="match status" value="1"/>
</dbReference>
<dbReference type="InterPro" id="IPR011050">
    <property type="entry name" value="Pectin_lyase_fold/virulence"/>
</dbReference>
<keyword evidence="7" id="KW-0732">Signal</keyword>
<dbReference type="STRING" id="4558.A0A1B6PQY0"/>
<comment type="pathway">
    <text evidence="1 7">Glycan metabolism; pectin degradation; 2-dehydro-3-deoxy-D-gluconate from pectin: step 1/5.</text>
</comment>
<dbReference type="GO" id="GO:0045490">
    <property type="term" value="P:pectin catabolic process"/>
    <property type="evidence" value="ECO:0007669"/>
    <property type="project" value="UniProtKB-UniRule"/>
</dbReference>
<feature type="domain" description="Pectinesterase inhibitor" evidence="9">
    <location>
        <begin position="57"/>
        <end position="226"/>
    </location>
</feature>
<dbReference type="FunFam" id="2.160.20.10:FF:000001">
    <property type="entry name" value="Pectinesterase"/>
    <property type="match status" value="1"/>
</dbReference>
<dbReference type="EMBL" id="CM000764">
    <property type="protein sequence ID" value="KXG28077.1"/>
    <property type="molecule type" value="Genomic_DNA"/>
</dbReference>
<feature type="chain" id="PRO_5008447459" description="Pectinesterase" evidence="7">
    <location>
        <begin position="31"/>
        <end position="598"/>
    </location>
</feature>
<dbReference type="InterPro" id="IPR006501">
    <property type="entry name" value="Pectinesterase_inhib_dom"/>
</dbReference>
<feature type="active site" evidence="6">
    <location>
        <position position="438"/>
    </location>
</feature>
<reference evidence="10 11" key="1">
    <citation type="journal article" date="2009" name="Nature">
        <title>The Sorghum bicolor genome and the diversification of grasses.</title>
        <authorList>
            <person name="Paterson A.H."/>
            <person name="Bowers J.E."/>
            <person name="Bruggmann R."/>
            <person name="Dubchak I."/>
            <person name="Grimwood J."/>
            <person name="Gundlach H."/>
            <person name="Haberer G."/>
            <person name="Hellsten U."/>
            <person name="Mitros T."/>
            <person name="Poliakov A."/>
            <person name="Schmutz J."/>
            <person name="Spannagl M."/>
            <person name="Tang H."/>
            <person name="Wang X."/>
            <person name="Wicker T."/>
            <person name="Bharti A.K."/>
            <person name="Chapman J."/>
            <person name="Feltus F.A."/>
            <person name="Gowik U."/>
            <person name="Grigoriev I.V."/>
            <person name="Lyons E."/>
            <person name="Maher C.A."/>
            <person name="Martis M."/>
            <person name="Narechania A."/>
            <person name="Otillar R.P."/>
            <person name="Penning B.W."/>
            <person name="Salamov A.A."/>
            <person name="Wang Y."/>
            <person name="Zhang L."/>
            <person name="Carpita N.C."/>
            <person name="Freeling M."/>
            <person name="Gingle A.R."/>
            <person name="Hash C.T."/>
            <person name="Keller B."/>
            <person name="Klein P."/>
            <person name="Kresovich S."/>
            <person name="McCann M.C."/>
            <person name="Ming R."/>
            <person name="Peterson D.G."/>
            <person name="Mehboob-ur-Rahman"/>
            <person name="Ware D."/>
            <person name="Westhoff P."/>
            <person name="Mayer K.F."/>
            <person name="Messing J."/>
            <person name="Rokhsar D.S."/>
        </authorList>
    </citation>
    <scope>NUCLEOTIDE SEQUENCE [LARGE SCALE GENOMIC DNA]</scope>
    <source>
        <strain evidence="11">cv. BTx623</strain>
    </source>
</reference>
<feature type="compositionally biased region" description="Polar residues" evidence="8">
    <location>
        <begin position="462"/>
        <end position="479"/>
    </location>
</feature>
<evidence type="ECO:0000256" key="4">
    <source>
        <dbReference type="ARBA" id="ARBA00022801"/>
    </source>
</evidence>
<dbReference type="SMART" id="SM00856">
    <property type="entry name" value="PMEI"/>
    <property type="match status" value="1"/>
</dbReference>
<dbReference type="Proteomes" id="UP000000768">
    <property type="component" value="Chromosome 5"/>
</dbReference>
<reference evidence="11" key="2">
    <citation type="journal article" date="2018" name="Plant J.">
        <title>The Sorghum bicolor reference genome: improved assembly, gene annotations, a transcriptome atlas, and signatures of genome organization.</title>
        <authorList>
            <person name="McCormick R.F."/>
            <person name="Truong S.K."/>
            <person name="Sreedasyam A."/>
            <person name="Jenkins J."/>
            <person name="Shu S."/>
            <person name="Sims D."/>
            <person name="Kennedy M."/>
            <person name="Amirebrahimi M."/>
            <person name="Weers B.D."/>
            <person name="McKinley B."/>
            <person name="Mattison A."/>
            <person name="Morishige D.T."/>
            <person name="Grimwood J."/>
            <person name="Schmutz J."/>
            <person name="Mullet J.E."/>
        </authorList>
    </citation>
    <scope>NUCLEOTIDE SEQUENCE [LARGE SCALE GENOMIC DNA]</scope>
    <source>
        <strain evidence="11">cv. BTx623</strain>
    </source>
</reference>
<dbReference type="Pfam" id="PF01095">
    <property type="entry name" value="Pectinesterase"/>
    <property type="match status" value="1"/>
</dbReference>
<evidence type="ECO:0000256" key="1">
    <source>
        <dbReference type="ARBA" id="ARBA00005184"/>
    </source>
</evidence>
<feature type="signal peptide" evidence="7">
    <location>
        <begin position="1"/>
        <end position="30"/>
    </location>
</feature>
<dbReference type="NCBIfam" id="TIGR01614">
    <property type="entry name" value="PME_inhib"/>
    <property type="match status" value="1"/>
</dbReference>
<dbReference type="EC" id="3.1.1.11" evidence="7"/>
<feature type="region of interest" description="Disordered" evidence="8">
    <location>
        <begin position="124"/>
        <end position="146"/>
    </location>
</feature>
<protein>
    <recommendedName>
        <fullName evidence="7">Pectinesterase</fullName>
        <ecNumber evidence="7">3.1.1.11</ecNumber>
    </recommendedName>
</protein>
<evidence type="ECO:0000313" key="11">
    <source>
        <dbReference type="Proteomes" id="UP000000768"/>
    </source>
</evidence>
<evidence type="ECO:0000313" key="10">
    <source>
        <dbReference type="EMBL" id="KXG28077.1"/>
    </source>
</evidence>
<keyword evidence="4 7" id="KW-0378">Hydrolase</keyword>
<name>A0A1B6PQY0_SORBI</name>
<dbReference type="GO" id="GO:0030599">
    <property type="term" value="F:pectinesterase activity"/>
    <property type="evidence" value="ECO:0000318"/>
    <property type="project" value="GO_Central"/>
</dbReference>
<dbReference type="InParanoid" id="A0A1B6PQY0"/>
<dbReference type="SUPFAM" id="SSF101148">
    <property type="entry name" value="Plant invertase/pectin methylesterase inhibitor"/>
    <property type="match status" value="1"/>
</dbReference>
<dbReference type="Gramene" id="KXG28077">
    <property type="protein sequence ID" value="KXG28077"/>
    <property type="gene ID" value="SORBI_3005G082100"/>
</dbReference>
<dbReference type="GO" id="GO:0046910">
    <property type="term" value="F:pectinesterase inhibitor activity"/>
    <property type="evidence" value="ECO:0000318"/>
    <property type="project" value="GO_Central"/>
</dbReference>
<keyword evidence="5 7" id="KW-0063">Aspartyl esterase</keyword>
<evidence type="ECO:0000256" key="5">
    <source>
        <dbReference type="ARBA" id="ARBA00023085"/>
    </source>
</evidence>
<evidence type="ECO:0000256" key="2">
    <source>
        <dbReference type="ARBA" id="ARBA00006027"/>
    </source>
</evidence>
<evidence type="ECO:0000259" key="9">
    <source>
        <dbReference type="SMART" id="SM00856"/>
    </source>
</evidence>
<dbReference type="Pfam" id="PF04043">
    <property type="entry name" value="PMEI"/>
    <property type="match status" value="1"/>
</dbReference>
<dbReference type="PANTHER" id="PTHR31707">
    <property type="entry name" value="PECTINESTERASE"/>
    <property type="match status" value="1"/>
</dbReference>
<keyword evidence="11" id="KW-1185">Reference proteome</keyword>
<comment type="catalytic activity">
    <reaction evidence="7">
        <text>[(1-&gt;4)-alpha-D-galacturonosyl methyl ester](n) + n H2O = [(1-&gt;4)-alpha-D-galacturonosyl](n) + n methanol + n H(+)</text>
        <dbReference type="Rhea" id="RHEA:22380"/>
        <dbReference type="Rhea" id="RHEA-COMP:14570"/>
        <dbReference type="Rhea" id="RHEA-COMP:14573"/>
        <dbReference type="ChEBI" id="CHEBI:15377"/>
        <dbReference type="ChEBI" id="CHEBI:15378"/>
        <dbReference type="ChEBI" id="CHEBI:17790"/>
        <dbReference type="ChEBI" id="CHEBI:140522"/>
        <dbReference type="ChEBI" id="CHEBI:140523"/>
        <dbReference type="EC" id="3.1.1.11"/>
    </reaction>
</comment>
<organism evidence="10 11">
    <name type="scientific">Sorghum bicolor</name>
    <name type="common">Sorghum</name>
    <name type="synonym">Sorghum vulgare</name>
    <dbReference type="NCBI Taxonomy" id="4558"/>
    <lineage>
        <taxon>Eukaryota</taxon>
        <taxon>Viridiplantae</taxon>
        <taxon>Streptophyta</taxon>
        <taxon>Embryophyta</taxon>
        <taxon>Tracheophyta</taxon>
        <taxon>Spermatophyta</taxon>
        <taxon>Magnoliopsida</taxon>
        <taxon>Liliopsida</taxon>
        <taxon>Poales</taxon>
        <taxon>Poaceae</taxon>
        <taxon>PACMAD clade</taxon>
        <taxon>Panicoideae</taxon>
        <taxon>Andropogonodae</taxon>
        <taxon>Andropogoneae</taxon>
        <taxon>Sorghinae</taxon>
        <taxon>Sorghum</taxon>
    </lineage>
</organism>
<evidence type="ECO:0000256" key="3">
    <source>
        <dbReference type="ARBA" id="ARBA00007786"/>
    </source>
</evidence>
<dbReference type="eggNOG" id="ENOG502QRAG">
    <property type="taxonomic scope" value="Eukaryota"/>
</dbReference>
<gene>
    <name evidence="10" type="ORF">SORBI_3005G082100</name>
</gene>